<proteinExistence type="predicted"/>
<protein>
    <submittedName>
        <fullName evidence="1">Uncharacterized protein</fullName>
    </submittedName>
</protein>
<reference evidence="1 2" key="1">
    <citation type="submission" date="2016-12" db="EMBL/GenBank/DDBJ databases">
        <title>Draft genome sequence of Fusarium oxysporum causing rot on Narcissus.</title>
        <authorList>
            <person name="Armitage A.D."/>
            <person name="Taylor A."/>
            <person name="Clarkson J.P."/>
            <person name="Harrison R.J."/>
            <person name="Jackson A.C."/>
        </authorList>
    </citation>
    <scope>NUCLEOTIDE SEQUENCE [LARGE SCALE GENOMIC DNA]</scope>
    <source>
        <strain evidence="1 2">N139</strain>
    </source>
</reference>
<dbReference type="AlphaFoldDB" id="A0A4Q2V4L1"/>
<gene>
    <name evidence="1" type="ORF">BFJ63_vAg15850</name>
</gene>
<dbReference type="Proteomes" id="UP000290540">
    <property type="component" value="Unassembled WGS sequence"/>
</dbReference>
<organism evidence="1 2">
    <name type="scientific">Fusarium oxysporum f. sp. narcissi</name>
    <dbReference type="NCBI Taxonomy" id="451672"/>
    <lineage>
        <taxon>Eukaryota</taxon>
        <taxon>Fungi</taxon>
        <taxon>Dikarya</taxon>
        <taxon>Ascomycota</taxon>
        <taxon>Pezizomycotina</taxon>
        <taxon>Sordariomycetes</taxon>
        <taxon>Hypocreomycetidae</taxon>
        <taxon>Hypocreales</taxon>
        <taxon>Nectriaceae</taxon>
        <taxon>Fusarium</taxon>
        <taxon>Fusarium oxysporum species complex</taxon>
    </lineage>
</organism>
<sequence>MRNADLIKPTFQVGKGSQACDKPVVTELTLFHVRTTYMFHVCWLRGDFVDSLDGTRHVYSRVEVRCLTDIKHPITKPIQTVALVRKVPDLVKS</sequence>
<dbReference type="EMBL" id="MQTW01000262">
    <property type="protein sequence ID" value="RYC81250.1"/>
    <property type="molecule type" value="Genomic_DNA"/>
</dbReference>
<comment type="caution">
    <text evidence="1">The sequence shown here is derived from an EMBL/GenBank/DDBJ whole genome shotgun (WGS) entry which is preliminary data.</text>
</comment>
<evidence type="ECO:0000313" key="1">
    <source>
        <dbReference type="EMBL" id="RYC81250.1"/>
    </source>
</evidence>
<evidence type="ECO:0000313" key="2">
    <source>
        <dbReference type="Proteomes" id="UP000290540"/>
    </source>
</evidence>
<accession>A0A4Q2V4L1</accession>
<name>A0A4Q2V4L1_FUSOX</name>